<dbReference type="PANTHER" id="PTHR33987:SF1">
    <property type="entry name" value="CALCINEURIN-LIKE METALLO-PHOSPHOESTERASE SUPERFAMILY PROTEIN"/>
    <property type="match status" value="1"/>
</dbReference>
<evidence type="ECO:0000256" key="2">
    <source>
        <dbReference type="SAM" id="SignalP"/>
    </source>
</evidence>
<reference evidence="4" key="1">
    <citation type="journal article" date="1997" name="Nucleic Acids Res.">
        <title>tRNAscan-SE: a program for improved detection of transfer RNA genes in genomic sequence.</title>
        <authorList>
            <person name="Lowe T.M."/>
            <person name="Eddy S.R."/>
        </authorList>
    </citation>
    <scope>NUCLEOTIDE SEQUENCE [LARGE SCALE GENOMIC DNA]</scope>
    <source>
        <strain evidence="4">r\B97-61/B2</strain>
    </source>
</reference>
<evidence type="ECO:0000313" key="5">
    <source>
        <dbReference type="RefSeq" id="XP_017981418.1"/>
    </source>
</evidence>
<feature type="signal peptide" evidence="2">
    <location>
        <begin position="1"/>
        <end position="23"/>
    </location>
</feature>
<evidence type="ECO:0000259" key="3">
    <source>
        <dbReference type="Pfam" id="PF09423"/>
    </source>
</evidence>
<dbReference type="RefSeq" id="XP_017981418.1">
    <property type="nucleotide sequence ID" value="XM_018125929.1"/>
</dbReference>
<dbReference type="InterPro" id="IPR018946">
    <property type="entry name" value="PhoD-like_MPP"/>
</dbReference>
<keyword evidence="1" id="KW-0812">Transmembrane</keyword>
<dbReference type="SUPFAM" id="SSF56300">
    <property type="entry name" value="Metallo-dependent phosphatases"/>
    <property type="match status" value="1"/>
</dbReference>
<feature type="domain" description="PhoD-like phosphatase metallophosphatase" evidence="3">
    <location>
        <begin position="32"/>
        <end position="286"/>
    </location>
</feature>
<name>A0AB32WTU5_THECC</name>
<dbReference type="InterPro" id="IPR038607">
    <property type="entry name" value="PhoD-like_sf"/>
</dbReference>
<organism evidence="4 5">
    <name type="scientific">Theobroma cacao</name>
    <name type="common">Cacao</name>
    <name type="synonym">Cocoa</name>
    <dbReference type="NCBI Taxonomy" id="3641"/>
    <lineage>
        <taxon>Eukaryota</taxon>
        <taxon>Viridiplantae</taxon>
        <taxon>Streptophyta</taxon>
        <taxon>Embryophyta</taxon>
        <taxon>Tracheophyta</taxon>
        <taxon>Spermatophyta</taxon>
        <taxon>Magnoliopsida</taxon>
        <taxon>eudicotyledons</taxon>
        <taxon>Gunneridae</taxon>
        <taxon>Pentapetalae</taxon>
        <taxon>rosids</taxon>
        <taxon>malvids</taxon>
        <taxon>Malvales</taxon>
        <taxon>Malvaceae</taxon>
        <taxon>Byttnerioideae</taxon>
        <taxon>Theobroma</taxon>
    </lineage>
</organism>
<dbReference type="Gramene" id="Tc08v2_t008210.2">
    <property type="protein sequence ID" value="Tc08v2_p008210.2"/>
    <property type="gene ID" value="Tc08v2_g008210"/>
</dbReference>
<dbReference type="CDD" id="cd07389">
    <property type="entry name" value="MPP_PhoD"/>
    <property type="match status" value="1"/>
</dbReference>
<dbReference type="AlphaFoldDB" id="A0AB32WTU5"/>
<feature type="chain" id="PRO_5044263349" evidence="2">
    <location>
        <begin position="24"/>
        <end position="449"/>
    </location>
</feature>
<proteinExistence type="predicted"/>
<protein>
    <submittedName>
        <fullName evidence="5">Uncharacterized protein LOC18592061 isoform X1</fullName>
    </submittedName>
</protein>
<keyword evidence="1" id="KW-1133">Transmembrane helix</keyword>
<dbReference type="Pfam" id="PF09423">
    <property type="entry name" value="PhoD"/>
    <property type="match status" value="1"/>
</dbReference>
<gene>
    <name evidence="5" type="primary">LOC18592061</name>
</gene>
<feature type="transmembrane region" description="Helical" evidence="1">
    <location>
        <begin position="415"/>
        <end position="443"/>
    </location>
</feature>
<evidence type="ECO:0000313" key="4">
    <source>
        <dbReference type="Proteomes" id="UP000694886"/>
    </source>
</evidence>
<dbReference type="Proteomes" id="UP000694886">
    <property type="component" value="Chromosome 8"/>
</dbReference>
<accession>A0AB32WTU5</accession>
<dbReference type="Gene3D" id="3.60.21.70">
    <property type="entry name" value="PhoD-like phosphatase"/>
    <property type="match status" value="1"/>
</dbReference>
<dbReference type="InterPro" id="IPR029052">
    <property type="entry name" value="Metallo-depent_PP-like"/>
</dbReference>
<evidence type="ECO:0000256" key="1">
    <source>
        <dbReference type="SAM" id="Phobius"/>
    </source>
</evidence>
<dbReference type="GeneID" id="18592061"/>
<sequence length="449" mass="50489">MERLLAVVIGVLQVLIASAGSYADNHLLSRIAFGSCANQSAPQPIWDAINKFDPQVFIWLGDNIYGDIRQPFKILGKERTIGPWKNVRRFVPSSHSQMLSRYNMAKNIPGYSRLRANAKVIGTWDDHDYGLNDAGKEFSEKITNQRLLLDFLDEPQDSPRRKQAGVYTSYTLGPPGKQVKLPQIILLDTRYHRDPISSDGSVLGESQWSWLGKELRGPPSTITIIGSSIQVISNLSATTGPLFYMESWGRFPKERNRLFKLIADSKRDGVFFISGDVHFGEITRYDCGAGYPLYDITSSGLTQAIEKVLPSPLHFIVRFLAWFTPSTMRAMSQTCRYRSCTYGEPNFGAIEIDWDAFPVTLKIQVRDINGLPVTGVNISLSELQAQNSTIKVRQDRRHCSLEVMLPWIVKYRLAILVYSVLALLLLALVGLIYAATIVCRMCLSKCKID</sequence>
<dbReference type="PANTHER" id="PTHR33987">
    <property type="entry name" value="CALCINEURIN-LIKE METALLO-PHOSPHOESTERASE SUPERFAMILY PROTEIN"/>
    <property type="match status" value="1"/>
</dbReference>
<reference evidence="5" key="2">
    <citation type="submission" date="2025-08" db="UniProtKB">
        <authorList>
            <consortium name="RefSeq"/>
        </authorList>
    </citation>
    <scope>IDENTIFICATION</scope>
</reference>
<keyword evidence="1" id="KW-0472">Membrane</keyword>
<keyword evidence="2" id="KW-0732">Signal</keyword>